<name>A0A855EP42_9ENTR</name>
<dbReference type="EC" id="1.1.1.298" evidence="5"/>
<keyword evidence="1 5" id="KW-0285">Flavoprotein</keyword>
<dbReference type="NCBIfam" id="NF003768">
    <property type="entry name" value="PRK05365.1"/>
    <property type="match status" value="1"/>
</dbReference>
<protein>
    <recommendedName>
        <fullName evidence="5">Probable malonic semialdehyde reductase RutE</fullName>
        <ecNumber evidence="5">1.1.1.298</ecNumber>
    </recommendedName>
</protein>
<dbReference type="Proteomes" id="UP000222768">
    <property type="component" value="Unassembled WGS sequence"/>
</dbReference>
<dbReference type="EMBL" id="PDLK01000002">
    <property type="protein sequence ID" value="PHH03631.1"/>
    <property type="molecule type" value="Genomic_DNA"/>
</dbReference>
<evidence type="ECO:0000256" key="4">
    <source>
        <dbReference type="ARBA" id="ARBA00023002"/>
    </source>
</evidence>
<proteinExistence type="inferred from homology"/>
<dbReference type="InterPro" id="IPR029479">
    <property type="entry name" value="Nitroreductase"/>
</dbReference>
<evidence type="ECO:0000256" key="1">
    <source>
        <dbReference type="ARBA" id="ARBA00022630"/>
    </source>
</evidence>
<keyword evidence="5" id="KW-0520">NAD</keyword>
<dbReference type="InterPro" id="IPR050461">
    <property type="entry name" value="Nitroreductase_HadB/RutE"/>
</dbReference>
<evidence type="ECO:0000256" key="2">
    <source>
        <dbReference type="ARBA" id="ARBA00022643"/>
    </source>
</evidence>
<sequence>MSEAITPTAQHALFTEARTHNGWLDRPVSDETLREIYELMKWGPTSANCSPARIVFIRTPEGKEKLRPALSSGNLQKTLTAPVTAIVAWDSQFYDRLPELFPHGDARSWFTASPQLAEETAFRNSTLQAAYLIVACRALGLDTGPLSGFDREKVDAAFFTGSDLKSNLLINIGYGDTSKLYGRLPRLSFDDACGLV</sequence>
<accession>A0A855EP42</accession>
<dbReference type="RefSeq" id="WP_032617473.1">
    <property type="nucleotide sequence ID" value="NZ_CP083630.1"/>
</dbReference>
<dbReference type="HAMAP" id="MF_01204">
    <property type="entry name" value="Oxidoreductase_RutE_HadB"/>
    <property type="match status" value="1"/>
</dbReference>
<comment type="caution">
    <text evidence="7">The sequence shown here is derived from an EMBL/GenBank/DDBJ whole genome shotgun (WGS) entry which is preliminary data.</text>
</comment>
<gene>
    <name evidence="5" type="primary">rutE</name>
    <name evidence="7" type="ORF">CRX53_06405</name>
</gene>
<keyword evidence="2 5" id="KW-0288">FMN</keyword>
<dbReference type="CDD" id="cd02148">
    <property type="entry name" value="RutE-like"/>
    <property type="match status" value="1"/>
</dbReference>
<keyword evidence="4 5" id="KW-0560">Oxidoreductase</keyword>
<keyword evidence="3 5" id="KW-0521">NADP</keyword>
<organism evidence="7 8">
    <name type="scientific">Leclercia adecarboxylata</name>
    <dbReference type="NCBI Taxonomy" id="83655"/>
    <lineage>
        <taxon>Bacteria</taxon>
        <taxon>Pseudomonadati</taxon>
        <taxon>Pseudomonadota</taxon>
        <taxon>Gammaproteobacteria</taxon>
        <taxon>Enterobacterales</taxon>
        <taxon>Enterobacteriaceae</taxon>
        <taxon>Leclercia</taxon>
    </lineage>
</organism>
<dbReference type="GO" id="GO:0019740">
    <property type="term" value="P:nitrogen utilization"/>
    <property type="evidence" value="ECO:0007669"/>
    <property type="project" value="UniProtKB-UniRule"/>
</dbReference>
<comment type="cofactor">
    <cofactor evidence="5">
        <name>FMN</name>
        <dbReference type="ChEBI" id="CHEBI:58210"/>
    </cofactor>
</comment>
<feature type="domain" description="Nitroreductase" evidence="6">
    <location>
        <begin position="24"/>
        <end position="174"/>
    </location>
</feature>
<evidence type="ECO:0000256" key="3">
    <source>
        <dbReference type="ARBA" id="ARBA00022857"/>
    </source>
</evidence>
<evidence type="ECO:0000313" key="8">
    <source>
        <dbReference type="Proteomes" id="UP000222768"/>
    </source>
</evidence>
<evidence type="ECO:0000313" key="7">
    <source>
        <dbReference type="EMBL" id="PHH03631.1"/>
    </source>
</evidence>
<dbReference type="PANTHER" id="PTHR43543">
    <property type="entry name" value="MALONIC SEMIALDEHYDE REDUCTASE RUTE-RELATED"/>
    <property type="match status" value="1"/>
</dbReference>
<dbReference type="AlphaFoldDB" id="A0A855EP42"/>
<comment type="function">
    <text evidence="5">May reduce toxic product malonic semialdehyde to 3-hydroxypropionic acid, which is excreted.</text>
</comment>
<evidence type="ECO:0000256" key="5">
    <source>
        <dbReference type="HAMAP-Rule" id="MF_01204"/>
    </source>
</evidence>
<evidence type="ECO:0000259" key="6">
    <source>
        <dbReference type="Pfam" id="PF00881"/>
    </source>
</evidence>
<dbReference type="GO" id="GO:0035527">
    <property type="term" value="F:3-hydroxypropionate dehydrogenase (NADP+) activity"/>
    <property type="evidence" value="ECO:0007669"/>
    <property type="project" value="UniProtKB-UniRule"/>
</dbReference>
<comment type="similarity">
    <text evidence="5">Belongs to the nitroreductase family. HadB/RutE subfamily.</text>
</comment>
<dbReference type="Pfam" id="PF00881">
    <property type="entry name" value="Nitroreductase"/>
    <property type="match status" value="1"/>
</dbReference>
<dbReference type="PANTHER" id="PTHR43543:SF1">
    <property type="entry name" value="MALONIC SEMIALDEHYDE REDUCTASE RUTE-RELATED"/>
    <property type="match status" value="1"/>
</dbReference>
<dbReference type="InterPro" id="IPR023936">
    <property type="entry name" value="RutE-like"/>
</dbReference>
<dbReference type="SUPFAM" id="SSF55469">
    <property type="entry name" value="FMN-dependent nitroreductase-like"/>
    <property type="match status" value="1"/>
</dbReference>
<dbReference type="Gene3D" id="3.40.109.10">
    <property type="entry name" value="NADH Oxidase"/>
    <property type="match status" value="1"/>
</dbReference>
<reference evidence="8" key="1">
    <citation type="submission" date="2017-09" db="EMBL/GenBank/DDBJ databases">
        <title>FDA dAtabase for Regulatory Grade micrObial Sequences (FDA-ARGOS): Supporting development and validation of Infectious Disease Dx tests.</title>
        <authorList>
            <person name="Minogue T."/>
            <person name="Wolcott M."/>
            <person name="Wasieloski L."/>
            <person name="Aguilar W."/>
            <person name="Moore D."/>
            <person name="Tallon L."/>
            <person name="Sadzewicz L."/>
            <person name="Ott S."/>
            <person name="Zhao X."/>
            <person name="Nagaraj S."/>
            <person name="Vavikolanu K."/>
            <person name="Aluvathingal J."/>
            <person name="Nadendla S."/>
            <person name="Sichtig H."/>
        </authorList>
    </citation>
    <scope>NUCLEOTIDE SEQUENCE [LARGE SCALE GENOMIC DNA]</scope>
    <source>
        <strain evidence="8">FDAARGOS_404</strain>
    </source>
</reference>
<dbReference type="InterPro" id="IPR000415">
    <property type="entry name" value="Nitroreductase-like"/>
</dbReference>
<comment type="catalytic activity">
    <reaction evidence="5">
        <text>3-hydroxypropanoate + NADP(+) = 3-oxopropanoate + NADPH + H(+)</text>
        <dbReference type="Rhea" id="RHEA:26438"/>
        <dbReference type="ChEBI" id="CHEBI:15378"/>
        <dbReference type="ChEBI" id="CHEBI:16510"/>
        <dbReference type="ChEBI" id="CHEBI:33190"/>
        <dbReference type="ChEBI" id="CHEBI:57783"/>
        <dbReference type="ChEBI" id="CHEBI:58349"/>
        <dbReference type="EC" id="1.1.1.298"/>
    </reaction>
</comment>
<dbReference type="GO" id="GO:0006212">
    <property type="term" value="P:uracil catabolic process"/>
    <property type="evidence" value="ECO:0007669"/>
    <property type="project" value="UniProtKB-UniRule"/>
</dbReference>